<name>A0A1I5XML4_9LACT</name>
<dbReference type="CDD" id="cd02440">
    <property type="entry name" value="AdoMet_MTases"/>
    <property type="match status" value="1"/>
</dbReference>
<dbReference type="STRING" id="82801.SAMN04488506_1495"/>
<dbReference type="EMBL" id="FOXW01000005">
    <property type="protein sequence ID" value="SFQ33188.1"/>
    <property type="molecule type" value="Genomic_DNA"/>
</dbReference>
<dbReference type="InterPro" id="IPR029063">
    <property type="entry name" value="SAM-dependent_MTases_sf"/>
</dbReference>
<dbReference type="RefSeq" id="WP_218147500.1">
    <property type="nucleotide sequence ID" value="NZ_FOXW01000005.1"/>
</dbReference>
<evidence type="ECO:0000313" key="2">
    <source>
        <dbReference type="Proteomes" id="UP000199136"/>
    </source>
</evidence>
<dbReference type="GO" id="GO:0032259">
    <property type="term" value="P:methylation"/>
    <property type="evidence" value="ECO:0007669"/>
    <property type="project" value="UniProtKB-KW"/>
</dbReference>
<reference evidence="1 2" key="1">
    <citation type="submission" date="2016-10" db="EMBL/GenBank/DDBJ databases">
        <authorList>
            <person name="de Groot N.N."/>
        </authorList>
    </citation>
    <scope>NUCLEOTIDE SEQUENCE [LARGE SCALE GENOMIC DNA]</scope>
    <source>
        <strain evidence="1 2">DSM 20581</strain>
    </source>
</reference>
<dbReference type="Gene3D" id="3.40.50.150">
    <property type="entry name" value="Vaccinia Virus protein VP39"/>
    <property type="match status" value="1"/>
</dbReference>
<keyword evidence="2" id="KW-1185">Reference proteome</keyword>
<sequence length="283" mass="31376">MKKKVSIEELATYISPTGKLSEIQAVQTQHRLHLAEFWGIHAGENILEIGCGQGDTTAILAYLTGNTGSVHAVDIASPDYGAPETLGEAIAKLQQSPIGKQITVSFDTDILASEVDFPENSFDTIVLSHSSWYVNSQETLLEMFTKLNKWGKRLVFAEWDTRVTESHQLPHFLAALLQAQYESFRQTTEANIRTLITPEDSLMLAEKAGWKITEEAVIPSKHLQDGGWEVDMTISDAPEIIDSLHSVPGKFKTLLASELNTLKTYHQRGSIQSMDTFAFIAVK</sequence>
<proteinExistence type="predicted"/>
<keyword evidence="1" id="KW-0830">Ubiquinone</keyword>
<organism evidence="1 2">
    <name type="scientific">Desemzia incerta</name>
    <dbReference type="NCBI Taxonomy" id="82801"/>
    <lineage>
        <taxon>Bacteria</taxon>
        <taxon>Bacillati</taxon>
        <taxon>Bacillota</taxon>
        <taxon>Bacilli</taxon>
        <taxon>Lactobacillales</taxon>
        <taxon>Carnobacteriaceae</taxon>
        <taxon>Desemzia</taxon>
    </lineage>
</organism>
<dbReference type="Proteomes" id="UP000199136">
    <property type="component" value="Unassembled WGS sequence"/>
</dbReference>
<protein>
    <submittedName>
        <fullName evidence="1">Ubiquinone/menaquinone biosynthesis C-methylase UbiE</fullName>
    </submittedName>
</protein>
<gene>
    <name evidence="1" type="ORF">SAMN04488506_1495</name>
</gene>
<keyword evidence="1" id="KW-0489">Methyltransferase</keyword>
<dbReference type="Pfam" id="PF13489">
    <property type="entry name" value="Methyltransf_23"/>
    <property type="match status" value="1"/>
</dbReference>
<accession>A0A1I5XML4</accession>
<dbReference type="AlphaFoldDB" id="A0A1I5XML4"/>
<dbReference type="GO" id="GO:0008168">
    <property type="term" value="F:methyltransferase activity"/>
    <property type="evidence" value="ECO:0007669"/>
    <property type="project" value="UniProtKB-KW"/>
</dbReference>
<keyword evidence="1" id="KW-0808">Transferase</keyword>
<evidence type="ECO:0000313" key="1">
    <source>
        <dbReference type="EMBL" id="SFQ33188.1"/>
    </source>
</evidence>
<dbReference type="SUPFAM" id="SSF53335">
    <property type="entry name" value="S-adenosyl-L-methionine-dependent methyltransferases"/>
    <property type="match status" value="1"/>
</dbReference>